<feature type="compositionally biased region" description="Basic and acidic residues" evidence="11">
    <location>
        <begin position="4225"/>
        <end position="4242"/>
    </location>
</feature>
<evidence type="ECO:0000256" key="8">
    <source>
        <dbReference type="ARBA" id="ARBA00023186"/>
    </source>
</evidence>
<dbReference type="InterPro" id="IPR002035">
    <property type="entry name" value="VWF_A"/>
</dbReference>
<dbReference type="GO" id="GO:0030687">
    <property type="term" value="C:preribosome, large subunit precursor"/>
    <property type="evidence" value="ECO:0007669"/>
    <property type="project" value="TreeGrafter"/>
</dbReference>
<dbReference type="FunCoup" id="A0A369J5I4">
    <property type="interactions" value="374"/>
</dbReference>
<dbReference type="STRING" id="39966.A0A369J5I4"/>
<dbReference type="InterPro" id="IPR040848">
    <property type="entry name" value="AAA_lid_7"/>
</dbReference>
<dbReference type="InterPro" id="IPR011704">
    <property type="entry name" value="ATPase_dyneun-rel_AAA"/>
</dbReference>
<dbReference type="Pfam" id="PF07728">
    <property type="entry name" value="AAA_5"/>
    <property type="match status" value="8"/>
</dbReference>
<dbReference type="PANTHER" id="PTHR48103">
    <property type="entry name" value="MIDASIN-RELATED"/>
    <property type="match status" value="1"/>
</dbReference>
<feature type="compositionally biased region" description="Acidic residues" evidence="11">
    <location>
        <begin position="4350"/>
        <end position="4368"/>
    </location>
</feature>
<dbReference type="PROSITE" id="PS50234">
    <property type="entry name" value="VWFA"/>
    <property type="match status" value="1"/>
</dbReference>
<dbReference type="CDD" id="cd00009">
    <property type="entry name" value="AAA"/>
    <property type="match status" value="1"/>
</dbReference>
<evidence type="ECO:0000256" key="4">
    <source>
        <dbReference type="ARBA" id="ARBA00017143"/>
    </source>
</evidence>
<feature type="compositionally biased region" description="Basic and acidic residues" evidence="11">
    <location>
        <begin position="4292"/>
        <end position="4349"/>
    </location>
</feature>
<dbReference type="InterPro" id="IPR003593">
    <property type="entry name" value="AAA+_ATPase"/>
</dbReference>
<sequence>MATISDIHDPLTINLRRQTRTLLSTIPASSRHSNDLLNASSTSELLTILSRLLAQPAFTLTIAALFRPILFDLCARWLGDEQNTEEQLVALCLLVEVHEELFPILYRLLNTPTFSEGPLAFITASLSLLSIDVSRIQRLLLAHYRILRANRELPHLLFWPLSPLSNLIWTPHLDNGVRLLAIRCYALQSGMGEAERGVMEREVLGETCGVDCQMDFGQGLDGTRTEVDGWIMPVLELRRVQDAREEIIEKSHDYYHVEEGEIFSPTHSSDLSPHVVNVHGIFLLRASGYPHTSTSPLISTPTTVRALQSLAIHLSLRLPTLLTSPPSSGKSLFLSHLAELLHPGVKNQIITIHLADTSLDPRALLGSYASSPTQPGTFEWKEGVLVRSMREGKWVVFEDIDRGSSEVLGVIKPLVESLRLGKWVGGRASLQIPSRGRVVAHNNFSLFATRSTLPSRMGTFPSPVFFGAHKFHEVIIPAPSPTELQTILDSRFPRLAGSATLALVRLWETAKAVAPAASSREIGLRELEKFCTRVQRLLPSSYQSMDVDSDELGTYTSLASIFPNPTLREDMYLEARDIFFGAGTLTASSRAHTEAIASVIAEHLGLEPDRRAWVLNGRIPDFDLEKDVNGSVIGVHIGRTHLPARTTKMEIAPPVMRPFAMHRPAVLLLSRIATAVSLSEPVLLTGETGTGKTSVVTYLASRLRRPLISLNLSHQTESSDLLGGFKPVDARIPGAALQQRFLDLFGGTFSRRKNEKFEVEVRKAVAEGKWKRAVGLWKESSRLARDRIQAKGVTDSSKENKEMAREMEAETPRKRRKVDQTGFNVSDDSWAVFVRDVEEFEVQHVHGKGKFAFGFVEGPLVKALRSGDWVLLDEINLASPETLECISGLLHGPTASITLTEQGSLEPVPRHPDFRLFACMNPATDVGKKDLPPNIRSRFTEIDVPPPDADKETLLSIVSQYIGSNAVGDKGAIMNVAEFYAAVKDLAEKRQIADGSNHRPHYSMRTLARALTFASDTASMFGLRRAIWEGCLMAFTMVLDAASAELVLALAQKHLLAGVRNPRSMLTKEPQVPHTRSIDEFVKFGPFYLERGPIPEDPVEDYIMTPSVETKLIDLARIILTRRFPILIEGPTSSGKTSSVEYLAKRTGHQFIRINNHEHTDIQEYIGSYVSDPQTGKLVFKDGLLVRALRDGDWIVLDELNLAPTDVLEALNRLLDDNRELVIPETQEVVKPHPHFMLFATQNPPGLYAGRKVLSRAFRNRFLEVHFEDVPQVELETILCQRCRIAPSYGKRIVSVFHELQKRRQSSRVFESKQGFATLRDLFRWAGRDAVGYQELAENGYMLLAERARRDDDKVAVKEVIESIMNVKIDEAAIYNIHNPNLDMASFLGCPLPTTSDVIWTSAMQRLFVLVSRALRFNEPVLLVGETGSGKTSVCQVFADATSQRLHGLNCHQNTETADLIGGLRPVRNRSTREADVLREAIEMLRDIGVHDLPSSFDELPAVLNKALKSNTHFLPGHQSRIRHVQKKLSQLQSIFEWHDGPLVEAMRNGDVFLLDEISLADDSVLERLNSVLEPGRSIVLAEKGGGNDQAHPAIRADANFKLVATMNPGGDYGKKELSPALRNRFTEIWVPRVEDHHDLELIVGSLWKCNDLQRYTTGVLEFTEWLCDQVGDHSLMSLRDILAWVVFTNSAYHPESPDCIPPDEIFHHAAHMTFLDGLASLPQLSSYSREGLQQLKDDALSKLMDIVPLSDRDSLFTFIPSHDASTSIQIGSFTIPRGPKESATHTFNLQAPTTLDNAMRVVRACQVPKPILLEGSPGVGKTSLVTALANISGHELCRINLSDQTDLIDLFGSDLPVEGGGAGEFAWKDAEFLKALQEGHWVLLDEMNLAPQAVLEGLNAVLDHRGAVYIPELGRSFIRHPSFRIFAAQNPLSQGGGRKGLPKSFVNRFTKVYVEELTPGDLLMVCRHIFPDFDETIVQSMISYNMSLHEAVGIQRKFAREGSPWEFNLRDVIRWGALLRTPGQPLHPTEHLRTVYLHRFRSEEDRNQARLLFDQVFSASTKSWDDSPHITLSSSHLQVGHFLTQRKNRVALFPAGRILKMQLPALESIGHCVSQAWLAILTGQRNSGKTDVVRVLAHYTGNTLQEISMNSATDTMDILGSFEQADFRGRALALIDDTLFLLDDYLRSTPGSKFSQDHIYSLRKARSSANSIEPLLRAASELLASLPQSQLGMTTLGKMHDLLSMPDTAGRFEWVDGPLVQAMKLGHWLLMDGANLCNPSVLDRLNSLCEQDGFLTLSERGYVEGKVQVLRPHPNFRLFMTVDPQYGELSRAMRNRGIEISLVATPIADDWSIISDFQRLPRSTGTHSDPQYRPFLFDAIRRGLLSQGGKASLILSSSGRALDQESGLSTLVDQAPLILTSVGDTRIADAHLAFLARTMVPAYIPYLARYLASTFPSLDPSFSRIQNLINKLPGRSLTTILTRFRKMYALSLALPPDFVLTQPMDFYLNAPSCIDKNLEFNSPSTHHTLVRALDLAVALFVDDEDREQIDSQGTSLFQQDPKKTKTIEAIMSVLTAIHSVGRTILDALSAIEKVSRLGDLAIASNLLNYSRYLHKALGAGSIDFSALQAICRWIAEAIENSSSSFDTVATQMRGLHDAVSLSSGLGMIEIWSNLFVERPPTISGLENIDAYSACLNGKEAPRIRRQAFDLMSLKTIPVNLSGSAETALLDLKSDLESYLMPHHTQEQKDLNVDPSLIISELEIFLALFDPEVAVGRVQEIIHLSCSTRGPMLRMVSYQHLLWSIQAKKDTIPIIAQMQIQWLDGLWNTDDIFNGPSILLQPIQLIRTIGACDWTQNPLCSVDDYDEEIHRHLRLVLLQCEQTTGRVGKLVSFLRQSIVLITASFASSFPADHYELIQGLVSHPEAGISDGMNTLLTHLELSTSAPFKRAIQTHLRPSIQRFQERSSRECTITDLGFCWIAVGNLILELFIPDTPVDPAAIQNCTTERLSQEEETLLSQIRLHRKLEELTTGNTRNELLDHLETLLSSVSQRFRSAPPLPIRNDVSRLHMFWSEVSQFQKHVLSPAKTEELLARLESGDENALARERLIQQSIAGFCQRMDTVYVEYSDLNTPIKLAVLHLRMGLRLVAHSTISKLHDSDTVLASHTASALVAFPSVRSSAGLYPDSGKAPSAITPFSRLLLTVSAIAMERSIGVSTRLQTDTLELANGQALRLWLIDRAKESEADLAANSLYRHKNEDHDDIGEAQMEEQEFLSLFPSFENALDPDAQTTSVQKPSHTPLLVPRSEMALFVAIHKSLSGGTSVSASVTSFQEIRNSALMSLLSSNSLSLPDTLDNESIALQFSLLYDRIVKLEAAPMAGENAYNFYTDANVLEVKKAALVVSALKDRLEDVINDWPDQMVLQHLRSRCDVVLGLDLHSPVAKILSALEQLLLQTEDWEIYANRENTLKLNQQSLIELIVEWRRLELACWQVLLESQSTTFEQGVSEWWFRLYDATLRGPLDARDREENGSLEGLEQYLDSLIPLLDDFIRTSPLGEFHARMGLLQSFEAYIHHLSSCKSGYEWTTLNRIRRILNSTGGYYALFSQKISSHLSEQRTILEKEIRGFIKLASWKDINVQALKASAQRTHHQLYKIIRKFRDVLRQPILDHLHPQQADVAETKHLHLENVPAASAIFQSSLPESEARTSSSNHLLNLSRTLTKFDSLITGRIRSFIHAKSAHIVDHLAVDIIVMTKELAAISLPSDLPAEKRGKQRKALLVRKRKAWSDLLKELKHAGFAVNIKPEVLRQNADTRWLREQPIMPSVAEPAMSTQKGENYFLQLCGSLPALRSTVSNHHSDLTTRELQRGVTLLESGFSIGIDLRSRLTASLEKYRNLEQMTARMQMLSSCPQVLHSGFDILDHVTSIKNTLCKLSSALHELNDGVEKHKAMEPRTKVTEFLVQEIRNTETSTAVLRDRFAIILENMKLTSMPILLQSEHKALIEARRHVSEILSNLRRWAESAPKLRYLFCPVEQWLDLQELSPSLPPHTNITASDDTIDILINAFLVTVQNLVGKCPETTPTPQEDENDQYILQDHRIVREFTHLLNLDPIMASLDKVLLHMVAHPESLQLNIQRVLPFLHVYLGLVKDQLANHSQWVKAMFKLDFVLCSVMHTLATQGFCQPPESDEKEAGGDASETVDGVGLGQGSGTDNVSKEIEEESQVEGLKGDDAEGQEPRDEKGDADAIEMNEDFGGELEDVPDTGSQDDAGSDHESDVDAEEQLGNLDPTDPAAVDEKMWGDEKGPEDDRQEEKMDQDRSEEKSGDSEVVAKEGKDKSQSKEKKSEEKKESAEETAVDGEDEPMEPEEDGEGPNASGAPMEDYVQDANTLDLPDNIDLGGDDMELGDEELPEDMVGEEDDSLEEQMDNGEPETGPDDSPPDQWAQEDHPPEDIPEPDQEHDSEVPSQAQESPDDETALDGENPEEDASKEDAVARPDVSAGEGTASTEEVQNPDGGESAATGQAGSAEGIEGKDTASQDKAIDQDGSPEMRKPPPEAQNADSDAAGSAATGTQEGQLPSQPDGQSSTNPLRSLGDALKEIRQRFDDIIYGEQRDTPRDQAGAADTADQMEYLQPDDADHDMQALGPAGEEQVAKLNELKLIDGGDQNGDIAPMDVDLPPDVEDHERPSSDPASQAELTSTEQRNDIEGAILQTARPATHQAALSSDPSTSKPDVDMEETTEQIVEAELRDWQTRGFPDAGAERIWRLYESLTHDLAYALCEQLRLILDPTLATRLKGDYRTGKRLNMKKIISYIASDYTKDKIWLRRTRPSQREYQVLIAIDDSRSMAESHSVHLAYETLALVSKALGRLEAGDIAVAKFGESVDLLHGFDEGPFTDQSGMKVMSAFHFNQKATNVLSLVETSLKVLERARERRAMSSATAADLWQLEFIISDGMCQDHERLRTVLRKAEEQRVMIVFVIIDSLHTTTGNVTSSAGGQQSAHQGSILTMDKAEFKNVDGRMELQLQKYLNSFPFEYYVVLRNVEALPEVLASTLKQFFERISEE</sequence>
<dbReference type="FunFam" id="3.40.50.300:FF:001368">
    <property type="entry name" value="Midasin"/>
    <property type="match status" value="1"/>
</dbReference>
<feature type="region of interest" description="Disordered" evidence="11">
    <location>
        <begin position="4712"/>
        <end position="4733"/>
    </location>
</feature>
<keyword evidence="7 10" id="KW-0067">ATP-binding</keyword>
<evidence type="ECO:0000256" key="11">
    <source>
        <dbReference type="SAM" id="MobiDB-lite"/>
    </source>
</evidence>
<dbReference type="SMART" id="SM00382">
    <property type="entry name" value="AAA"/>
    <property type="match status" value="5"/>
</dbReference>
<protein>
    <recommendedName>
        <fullName evidence="4 10">Midasin</fullName>
    </recommendedName>
</protein>
<name>A0A369J5I4_HYPMA</name>
<comment type="similarity">
    <text evidence="3 10">Belongs to the midasin family.</text>
</comment>
<dbReference type="InterPro" id="IPR012099">
    <property type="entry name" value="Midasin"/>
</dbReference>
<evidence type="ECO:0000256" key="5">
    <source>
        <dbReference type="ARBA" id="ARBA00022553"/>
    </source>
</evidence>
<dbReference type="PIRSF" id="PIRSF010340">
    <property type="entry name" value="Midasin"/>
    <property type="match status" value="1"/>
</dbReference>
<feature type="region of interest" description="Disordered" evidence="11">
    <location>
        <begin position="789"/>
        <end position="817"/>
    </location>
</feature>
<feature type="compositionally biased region" description="Basic and acidic residues" evidence="11">
    <location>
        <begin position="796"/>
        <end position="812"/>
    </location>
</feature>
<dbReference type="GO" id="GO:0000055">
    <property type="term" value="P:ribosomal large subunit export from nucleus"/>
    <property type="evidence" value="ECO:0007669"/>
    <property type="project" value="TreeGrafter"/>
</dbReference>
<dbReference type="Pfam" id="PF17867">
    <property type="entry name" value="AAA_lid_7"/>
    <property type="match status" value="3"/>
</dbReference>
<organism evidence="13 14">
    <name type="scientific">Hypsizygus marmoreus</name>
    <name type="common">White beech mushroom</name>
    <name type="synonym">Agaricus marmoreus</name>
    <dbReference type="NCBI Taxonomy" id="39966"/>
    <lineage>
        <taxon>Eukaryota</taxon>
        <taxon>Fungi</taxon>
        <taxon>Dikarya</taxon>
        <taxon>Basidiomycota</taxon>
        <taxon>Agaricomycotina</taxon>
        <taxon>Agaricomycetes</taxon>
        <taxon>Agaricomycetidae</taxon>
        <taxon>Agaricales</taxon>
        <taxon>Tricholomatineae</taxon>
        <taxon>Lyophyllaceae</taxon>
        <taxon>Hypsizygus</taxon>
    </lineage>
</organism>
<dbReference type="PROSITE" id="PS00675">
    <property type="entry name" value="SIGMA54_INTERACT_1"/>
    <property type="match status" value="2"/>
</dbReference>
<comment type="function">
    <text evidence="10">Nuclear chaperone required for maturation and nuclear export of pre-60S ribosome subunits.</text>
</comment>
<feature type="compositionally biased region" description="Basic and acidic residues" evidence="11">
    <location>
        <begin position="4442"/>
        <end position="4460"/>
    </location>
</feature>
<dbReference type="PANTHER" id="PTHR48103:SF2">
    <property type="entry name" value="MIDASIN"/>
    <property type="match status" value="1"/>
</dbReference>
<dbReference type="InterPro" id="IPR048617">
    <property type="entry name" value="MDN1_AAA_lid_4"/>
</dbReference>
<feature type="compositionally biased region" description="Acidic residues" evidence="11">
    <location>
        <begin position="4396"/>
        <end position="4436"/>
    </location>
</feature>
<feature type="compositionally biased region" description="Polar residues" evidence="11">
    <location>
        <begin position="4570"/>
        <end position="4587"/>
    </location>
</feature>
<evidence type="ECO:0000256" key="2">
    <source>
        <dbReference type="ARBA" id="ARBA00004642"/>
    </source>
</evidence>
<accession>A0A369J5I4</accession>
<dbReference type="SUPFAM" id="SSF52540">
    <property type="entry name" value="P-loop containing nucleoside triphosphate hydrolases"/>
    <property type="match status" value="6"/>
</dbReference>
<feature type="compositionally biased region" description="Acidic residues" evidence="11">
    <location>
        <begin position="4243"/>
        <end position="4259"/>
    </location>
</feature>
<feature type="compositionally biased region" description="Basic and acidic residues" evidence="11">
    <location>
        <begin position="4527"/>
        <end position="4551"/>
    </location>
</feature>
<feature type="compositionally biased region" description="Polar residues" evidence="11">
    <location>
        <begin position="4718"/>
        <end position="4728"/>
    </location>
</feature>
<dbReference type="GO" id="GO:0000027">
    <property type="term" value="P:ribosomal large subunit assembly"/>
    <property type="evidence" value="ECO:0007669"/>
    <property type="project" value="InterPro"/>
</dbReference>
<dbReference type="Gene3D" id="3.40.50.300">
    <property type="entry name" value="P-loop containing nucleotide triphosphate hydrolases"/>
    <property type="match status" value="6"/>
</dbReference>
<evidence type="ECO:0000256" key="9">
    <source>
        <dbReference type="ARBA" id="ARBA00023242"/>
    </source>
</evidence>
<feature type="compositionally biased region" description="Polar residues" evidence="11">
    <location>
        <begin position="4687"/>
        <end position="4698"/>
    </location>
</feature>
<comment type="subcellular location">
    <subcellularLocation>
        <location evidence="1">Nucleus</location>
        <location evidence="1">Nucleolus</location>
    </subcellularLocation>
    <subcellularLocation>
        <location evidence="2">Nucleus</location>
        <location evidence="2">Nucleoplasm</location>
    </subcellularLocation>
</comment>
<keyword evidence="5" id="KW-0597">Phosphoprotein</keyword>
<feature type="compositionally biased region" description="Low complexity" evidence="11">
    <location>
        <begin position="4557"/>
        <end position="4569"/>
    </location>
</feature>
<dbReference type="InParanoid" id="A0A369J5I4"/>
<dbReference type="EMBL" id="LUEZ02000096">
    <property type="protein sequence ID" value="RDB14764.1"/>
    <property type="molecule type" value="Genomic_DNA"/>
</dbReference>
<evidence type="ECO:0000256" key="1">
    <source>
        <dbReference type="ARBA" id="ARBA00004604"/>
    </source>
</evidence>
<dbReference type="FunFam" id="3.40.50.300:FF:000712">
    <property type="entry name" value="Midasin"/>
    <property type="match status" value="1"/>
</dbReference>
<feature type="region of interest" description="Disordered" evidence="11">
    <location>
        <begin position="4178"/>
        <end position="4698"/>
    </location>
</feature>
<keyword evidence="6 10" id="KW-0547">Nucleotide-binding</keyword>
<dbReference type="Pfam" id="PF17865">
    <property type="entry name" value="AAA_lid_5"/>
    <property type="match status" value="1"/>
</dbReference>
<keyword evidence="14" id="KW-1185">Reference proteome</keyword>
<evidence type="ECO:0000256" key="6">
    <source>
        <dbReference type="ARBA" id="ARBA00022741"/>
    </source>
</evidence>
<dbReference type="GO" id="GO:0005730">
    <property type="term" value="C:nucleolus"/>
    <property type="evidence" value="ECO:0007669"/>
    <property type="project" value="UniProtKB-SubCell"/>
</dbReference>
<reference evidence="13" key="1">
    <citation type="submission" date="2018-04" db="EMBL/GenBank/DDBJ databases">
        <title>Whole genome sequencing of Hypsizygus marmoreus.</title>
        <authorList>
            <person name="Choi I.-G."/>
            <person name="Min B."/>
            <person name="Kim J.-G."/>
            <person name="Kim S."/>
            <person name="Oh Y.-L."/>
            <person name="Kong W.-S."/>
            <person name="Park H."/>
            <person name="Jeong J."/>
            <person name="Song E.-S."/>
        </authorList>
    </citation>
    <scope>NUCLEOTIDE SEQUENCE [LARGE SCALE GENOMIC DNA]</scope>
    <source>
        <strain evidence="13">51987-8</strain>
    </source>
</reference>
<feature type="domain" description="VWFA" evidence="12">
    <location>
        <begin position="4833"/>
        <end position="5029"/>
    </location>
</feature>
<dbReference type="InterPro" id="IPR027417">
    <property type="entry name" value="P-loop_NTPase"/>
</dbReference>
<dbReference type="OrthoDB" id="5186at2759"/>
<evidence type="ECO:0000256" key="10">
    <source>
        <dbReference type="PIRNR" id="PIRNR010340"/>
    </source>
</evidence>
<dbReference type="SUPFAM" id="SSF53300">
    <property type="entry name" value="vWA-like"/>
    <property type="match status" value="1"/>
</dbReference>
<dbReference type="FunFam" id="3.40.50.300:FF:000142">
    <property type="entry name" value="Midasin"/>
    <property type="match status" value="1"/>
</dbReference>
<evidence type="ECO:0000313" key="13">
    <source>
        <dbReference type="EMBL" id="RDB14764.1"/>
    </source>
</evidence>
<dbReference type="Pfam" id="PF21108">
    <property type="entry name" value="MDN1_4th"/>
    <property type="match status" value="1"/>
</dbReference>
<dbReference type="InterPro" id="IPR025662">
    <property type="entry name" value="Sigma_54_int_dom_ATP-bd_1"/>
</dbReference>
<dbReference type="GO" id="GO:0005654">
    <property type="term" value="C:nucleoplasm"/>
    <property type="evidence" value="ECO:0007669"/>
    <property type="project" value="UniProtKB-SubCell"/>
</dbReference>
<evidence type="ECO:0000313" key="14">
    <source>
        <dbReference type="Proteomes" id="UP000076154"/>
    </source>
</evidence>
<keyword evidence="9 10" id="KW-0539">Nucleus</keyword>
<dbReference type="GO" id="GO:0016887">
    <property type="term" value="F:ATP hydrolysis activity"/>
    <property type="evidence" value="ECO:0007669"/>
    <property type="project" value="InterPro"/>
</dbReference>
<dbReference type="Proteomes" id="UP000076154">
    <property type="component" value="Unassembled WGS sequence"/>
</dbReference>
<evidence type="ECO:0000259" key="12">
    <source>
        <dbReference type="PROSITE" id="PS50234"/>
    </source>
</evidence>
<comment type="caution">
    <text evidence="13">The sequence shown here is derived from an EMBL/GenBank/DDBJ whole genome shotgun (WGS) entry which is preliminary data.</text>
</comment>
<dbReference type="GO" id="GO:0005524">
    <property type="term" value="F:ATP binding"/>
    <property type="evidence" value="ECO:0007669"/>
    <property type="project" value="UniProtKB-KW"/>
</dbReference>
<evidence type="ECO:0000256" key="3">
    <source>
        <dbReference type="ARBA" id="ARBA00007188"/>
    </source>
</evidence>
<keyword evidence="8 10" id="KW-0143">Chaperone</keyword>
<evidence type="ECO:0000256" key="7">
    <source>
        <dbReference type="ARBA" id="ARBA00022840"/>
    </source>
</evidence>
<proteinExistence type="inferred from homology"/>
<gene>
    <name evidence="13" type="primary">MDN1</name>
    <name evidence="13" type="ORF">Hypma_016308</name>
</gene>
<dbReference type="InterPro" id="IPR036465">
    <property type="entry name" value="vWFA_dom_sf"/>
</dbReference>
<feature type="compositionally biased region" description="Basic and acidic residues" evidence="11">
    <location>
        <begin position="4593"/>
        <end position="4614"/>
    </location>
</feature>
<dbReference type="InterPro" id="IPR041190">
    <property type="entry name" value="Midasin_AAA_lid_5"/>
</dbReference>
<feature type="compositionally biased region" description="Acidic residues" evidence="11">
    <location>
        <begin position="4468"/>
        <end position="4485"/>
    </location>
</feature>